<sequence>MSTQKNNFIQSISDCSISIDVKNVTFESILEQWEMREGVIEELFKKRDSEKALDLMLIGIKLYFLALFLANQRQFSKNSIIHWQEQITDFSVKPLNLEERLTYIVNNPDHYHSYFQLKQLFDMKIIST</sequence>
<evidence type="ECO:0000313" key="2">
    <source>
        <dbReference type="EMBL" id="PWA12337.1"/>
    </source>
</evidence>
<dbReference type="RefSeq" id="WP_116553971.1">
    <property type="nucleotide sequence ID" value="NZ_QCZG01000009.1"/>
</dbReference>
<dbReference type="AlphaFoldDB" id="A0A2U1K484"/>
<feature type="domain" description="YpoC-like" evidence="1">
    <location>
        <begin position="26"/>
        <end position="122"/>
    </location>
</feature>
<gene>
    <name evidence="2" type="ORF">DCC39_05915</name>
</gene>
<organism evidence="2 3">
    <name type="scientific">Pueribacillus theae</name>
    <dbReference type="NCBI Taxonomy" id="2171751"/>
    <lineage>
        <taxon>Bacteria</taxon>
        <taxon>Bacillati</taxon>
        <taxon>Bacillota</taxon>
        <taxon>Bacilli</taxon>
        <taxon>Bacillales</taxon>
        <taxon>Bacillaceae</taxon>
        <taxon>Pueribacillus</taxon>
    </lineage>
</organism>
<comment type="caution">
    <text evidence="2">The sequence shown here is derived from an EMBL/GenBank/DDBJ whole genome shotgun (WGS) entry which is preliminary data.</text>
</comment>
<accession>A0A2U1K484</accession>
<proteinExistence type="predicted"/>
<evidence type="ECO:0000313" key="3">
    <source>
        <dbReference type="Proteomes" id="UP000245998"/>
    </source>
</evidence>
<protein>
    <recommendedName>
        <fullName evidence="1">YpoC-like domain-containing protein</fullName>
    </recommendedName>
</protein>
<dbReference type="InterPro" id="IPR048427">
    <property type="entry name" value="YpoC"/>
</dbReference>
<keyword evidence="3" id="KW-1185">Reference proteome</keyword>
<name>A0A2U1K484_9BACI</name>
<evidence type="ECO:0000259" key="1">
    <source>
        <dbReference type="Pfam" id="PF21747"/>
    </source>
</evidence>
<dbReference type="EMBL" id="QCZG01000009">
    <property type="protein sequence ID" value="PWA12337.1"/>
    <property type="molecule type" value="Genomic_DNA"/>
</dbReference>
<reference evidence="2 3" key="1">
    <citation type="submission" date="2018-04" db="EMBL/GenBank/DDBJ databases">
        <title>Camelliibacillus theae gen. nov., sp. nov., isolated from Pu'er tea.</title>
        <authorList>
            <person name="Niu L."/>
        </authorList>
    </citation>
    <scope>NUCLEOTIDE SEQUENCE [LARGE SCALE GENOMIC DNA]</scope>
    <source>
        <strain evidence="2 3">T8</strain>
    </source>
</reference>
<dbReference type="OrthoDB" id="2360594at2"/>
<dbReference type="Pfam" id="PF21747">
    <property type="entry name" value="YpoC"/>
    <property type="match status" value="1"/>
</dbReference>
<dbReference type="Proteomes" id="UP000245998">
    <property type="component" value="Unassembled WGS sequence"/>
</dbReference>